<dbReference type="EMBL" id="FOMB01000002">
    <property type="protein sequence ID" value="SFC10166.1"/>
    <property type="molecule type" value="Genomic_DNA"/>
</dbReference>
<sequence length="56" mass="6340">MRVPQINPAQASRDKLIAKLERDLKALQKIPPHQREAELADVRQEAAALLLAETRK</sequence>
<evidence type="ECO:0000313" key="1">
    <source>
        <dbReference type="EMBL" id="SFC10166.1"/>
    </source>
</evidence>
<dbReference type="Proteomes" id="UP000182258">
    <property type="component" value="Unassembled WGS sequence"/>
</dbReference>
<evidence type="ECO:0000313" key="2">
    <source>
        <dbReference type="Proteomes" id="UP000182258"/>
    </source>
</evidence>
<organism evidence="1 2">
    <name type="scientific">Devosia psychrophila</name>
    <dbReference type="NCBI Taxonomy" id="728005"/>
    <lineage>
        <taxon>Bacteria</taxon>
        <taxon>Pseudomonadati</taxon>
        <taxon>Pseudomonadota</taxon>
        <taxon>Alphaproteobacteria</taxon>
        <taxon>Hyphomicrobiales</taxon>
        <taxon>Devosiaceae</taxon>
        <taxon>Devosia</taxon>
    </lineage>
</organism>
<gene>
    <name evidence="1" type="ORF">SAMN04488059_102135</name>
</gene>
<proteinExistence type="predicted"/>
<name>A0A1I1GFD3_9HYPH</name>
<accession>A0A1I1GFD3</accession>
<protein>
    <submittedName>
        <fullName evidence="1">Uncharacterized protein</fullName>
    </submittedName>
</protein>
<reference evidence="1 2" key="1">
    <citation type="submission" date="2016-10" db="EMBL/GenBank/DDBJ databases">
        <authorList>
            <person name="de Groot N.N."/>
        </authorList>
    </citation>
    <scope>NUCLEOTIDE SEQUENCE [LARGE SCALE GENOMIC DNA]</scope>
    <source>
        <strain evidence="1 2">CGMCC 1.10210</strain>
    </source>
</reference>
<dbReference type="AlphaFoldDB" id="A0A1I1GFD3"/>
<dbReference type="RefSeq" id="WP_158409495.1">
    <property type="nucleotide sequence ID" value="NZ_FOMB01000002.1"/>
</dbReference>